<evidence type="ECO:0000256" key="10">
    <source>
        <dbReference type="ARBA" id="ARBA00025095"/>
    </source>
</evidence>
<evidence type="ECO:0000256" key="1">
    <source>
        <dbReference type="ARBA" id="ARBA00004123"/>
    </source>
</evidence>
<evidence type="ECO:0000256" key="12">
    <source>
        <dbReference type="ARBA" id="ARBA00030708"/>
    </source>
</evidence>
<evidence type="ECO:0000256" key="2">
    <source>
        <dbReference type="ARBA" id="ARBA00017229"/>
    </source>
</evidence>
<dbReference type="GO" id="GO:0016055">
    <property type="term" value="P:Wnt signaling pathway"/>
    <property type="evidence" value="ECO:0007669"/>
    <property type="project" value="UniProtKB-KW"/>
</dbReference>
<dbReference type="InterPro" id="IPR036910">
    <property type="entry name" value="HMG_box_dom_sf"/>
</dbReference>
<dbReference type="InterPro" id="IPR039655">
    <property type="entry name" value="HBP1"/>
</dbReference>
<dbReference type="Proteomes" id="UP000261420">
    <property type="component" value="Unplaced"/>
</dbReference>
<feature type="region of interest" description="Disordered" evidence="14">
    <location>
        <begin position="397"/>
        <end position="449"/>
    </location>
</feature>
<evidence type="ECO:0000259" key="15">
    <source>
        <dbReference type="PROSITE" id="PS50118"/>
    </source>
</evidence>
<dbReference type="AlphaFoldDB" id="A0A3B4URX9"/>
<comment type="function">
    <text evidence="10">Transcriptional repressor that binds to the promoter region of target genes. Plays a role in the regulation of the cell cycle and of the Wnt pathway. Binds preferentially to the sequence 5'-TTCATTCATTCA-3'. Binding to the histone H1.0 promoter is enhanced by interaction with RB1. Disrupts the interaction between DNA and TCF4.</text>
</comment>
<evidence type="ECO:0000256" key="6">
    <source>
        <dbReference type="ARBA" id="ARBA00023015"/>
    </source>
</evidence>
<dbReference type="SMART" id="SM00536">
    <property type="entry name" value="AXH"/>
    <property type="match status" value="1"/>
</dbReference>
<feature type="domain" description="AXH" evidence="16">
    <location>
        <begin position="222"/>
        <end position="363"/>
    </location>
</feature>
<evidence type="ECO:0000256" key="3">
    <source>
        <dbReference type="ARBA" id="ARBA00022491"/>
    </source>
</evidence>
<protein>
    <recommendedName>
        <fullName evidence="2">HMG box-containing protein 1</fullName>
    </recommendedName>
    <alternativeName>
        <fullName evidence="12">HMG box transcription factor 1</fullName>
    </alternativeName>
    <alternativeName>
        <fullName evidence="11">High mobility group box transcription factor 1</fullName>
    </alternativeName>
</protein>
<dbReference type="PANTHER" id="PTHR15499">
    <property type="entry name" value="HMG BOX-CONTAINING PROTEIN 1"/>
    <property type="match status" value="1"/>
</dbReference>
<evidence type="ECO:0000313" key="18">
    <source>
        <dbReference type="Proteomes" id="UP000261420"/>
    </source>
</evidence>
<sequence>MFIPAPFPVQGDCFVTVDIMVWEVVTPVVLSSDPKNHKVQEPEPEAEHTGVIMDTDGDQSHDLLHCEEHFSSSPVYPTSDSFMEYDDLPDLEEVQEEAEPTAPPVYQVEMGVSHQERHAHSEARSPQPPDTHWLTQLAHIATGPQSPLLQDCPHSSSSVVCISSNSSDLHSYARPPPPLPSSSSLSPPRGHSRERRRSRTSSECGSAVSTRSSLSDDEDMGWSFSWPATAWHCFLKGTHLRFHSGCNVEWQDAEELESAEEDSCDEDQSRSLKSYGSEGLQLVEHSEVVLSGQAVLQLTFDPGAFGHTRMTARCQLDHPFYVKHKGWSSFYPSLTVVHYGIPCYEVEVGDVCLPPGHRDAKHTDDSLVFDAFRSHDFTPLDSSAVYVLSSMARRRRASQSSGGAASPDRDMCQSRDVHSPRHSRSPHPKPTKSQHAGAQGGSNAAPTRCKRPMNAFMLFAKKFRVEYTQMYPGKDNRAISVLLGEHWKKMRSEERRAFTLQAKALADEQKRLNPDCWKRKRTNSGCQGN</sequence>
<feature type="compositionally biased region" description="Basic residues" evidence="14">
    <location>
        <begin position="190"/>
        <end position="199"/>
    </location>
</feature>
<dbReference type="Ensembl" id="ENSSDUT00000021526.1">
    <property type="protein sequence ID" value="ENSSDUP00000021143.1"/>
    <property type="gene ID" value="ENSSDUG00000015387.1"/>
</dbReference>
<proteinExistence type="predicted"/>
<evidence type="ECO:0000256" key="4">
    <source>
        <dbReference type="ARBA" id="ARBA00022687"/>
    </source>
</evidence>
<evidence type="ECO:0000259" key="16">
    <source>
        <dbReference type="PROSITE" id="PS51148"/>
    </source>
</evidence>
<dbReference type="SUPFAM" id="SSF47095">
    <property type="entry name" value="HMG-box"/>
    <property type="match status" value="1"/>
</dbReference>
<dbReference type="GO" id="GO:0000981">
    <property type="term" value="F:DNA-binding transcription factor activity, RNA polymerase II-specific"/>
    <property type="evidence" value="ECO:0007669"/>
    <property type="project" value="TreeGrafter"/>
</dbReference>
<dbReference type="InterPro" id="IPR036096">
    <property type="entry name" value="Ataxin_AXH_dom_sf"/>
</dbReference>
<keyword evidence="18" id="KW-1185">Reference proteome</keyword>
<feature type="domain" description="HMG box" evidence="15">
    <location>
        <begin position="449"/>
        <end position="517"/>
    </location>
</feature>
<keyword evidence="8" id="KW-0804">Transcription</keyword>
<dbReference type="InterPro" id="IPR003652">
    <property type="entry name" value="Ataxin_AXH_dom"/>
</dbReference>
<dbReference type="Gene3D" id="1.10.30.10">
    <property type="entry name" value="High mobility group box domain"/>
    <property type="match status" value="1"/>
</dbReference>
<keyword evidence="5" id="KW-0832">Ubl conjugation</keyword>
<dbReference type="GO" id="GO:0003723">
    <property type="term" value="F:RNA binding"/>
    <property type="evidence" value="ECO:0007669"/>
    <property type="project" value="InterPro"/>
</dbReference>
<dbReference type="PANTHER" id="PTHR15499:SF3">
    <property type="entry name" value="HMG BOX-CONTAINING PROTEIN 1"/>
    <property type="match status" value="1"/>
</dbReference>
<evidence type="ECO:0000256" key="7">
    <source>
        <dbReference type="ARBA" id="ARBA00023125"/>
    </source>
</evidence>
<name>A0A3B4URX9_SERDU</name>
<feature type="compositionally biased region" description="Basic and acidic residues" evidence="14">
    <location>
        <begin position="407"/>
        <end position="419"/>
    </location>
</feature>
<dbReference type="PROSITE" id="PS51148">
    <property type="entry name" value="AXH"/>
    <property type="match status" value="1"/>
</dbReference>
<feature type="compositionally biased region" description="Polar residues" evidence="14">
    <location>
        <begin position="433"/>
        <end position="445"/>
    </location>
</feature>
<dbReference type="OMA" id="DLHTYAR"/>
<dbReference type="SMART" id="SM00398">
    <property type="entry name" value="HMG"/>
    <property type="match status" value="1"/>
</dbReference>
<organism evidence="17 18">
    <name type="scientific">Seriola dumerili</name>
    <name type="common">Greater amberjack</name>
    <name type="synonym">Caranx dumerili</name>
    <dbReference type="NCBI Taxonomy" id="41447"/>
    <lineage>
        <taxon>Eukaryota</taxon>
        <taxon>Metazoa</taxon>
        <taxon>Chordata</taxon>
        <taxon>Craniata</taxon>
        <taxon>Vertebrata</taxon>
        <taxon>Euteleostomi</taxon>
        <taxon>Actinopterygii</taxon>
        <taxon>Neopterygii</taxon>
        <taxon>Teleostei</taxon>
        <taxon>Neoteleostei</taxon>
        <taxon>Acanthomorphata</taxon>
        <taxon>Carangaria</taxon>
        <taxon>Carangiformes</taxon>
        <taxon>Carangidae</taxon>
        <taxon>Seriola</taxon>
    </lineage>
</organism>
<dbReference type="Pfam" id="PF00505">
    <property type="entry name" value="HMG_box"/>
    <property type="match status" value="1"/>
</dbReference>
<reference evidence="17" key="1">
    <citation type="submission" date="2025-08" db="UniProtKB">
        <authorList>
            <consortium name="Ensembl"/>
        </authorList>
    </citation>
    <scope>IDENTIFICATION</scope>
</reference>
<evidence type="ECO:0000256" key="9">
    <source>
        <dbReference type="ARBA" id="ARBA00023242"/>
    </source>
</evidence>
<keyword evidence="3" id="KW-0678">Repressor</keyword>
<dbReference type="CDD" id="cd21988">
    <property type="entry name" value="HMG-box_HBP1"/>
    <property type="match status" value="1"/>
</dbReference>
<dbReference type="InterPro" id="IPR009071">
    <property type="entry name" value="HMG_box_dom"/>
</dbReference>
<evidence type="ECO:0000256" key="14">
    <source>
        <dbReference type="SAM" id="MobiDB-lite"/>
    </source>
</evidence>
<evidence type="ECO:0000256" key="8">
    <source>
        <dbReference type="ARBA" id="ARBA00023163"/>
    </source>
</evidence>
<feature type="compositionally biased region" description="Basic residues" evidence="14">
    <location>
        <begin position="420"/>
        <end position="432"/>
    </location>
</feature>
<dbReference type="GO" id="GO:0005634">
    <property type="term" value="C:nucleus"/>
    <property type="evidence" value="ECO:0007669"/>
    <property type="project" value="UniProtKB-SubCell"/>
</dbReference>
<feature type="region of interest" description="Disordered" evidence="14">
    <location>
        <begin position="167"/>
        <end position="219"/>
    </location>
</feature>
<keyword evidence="9 13" id="KW-0539">Nucleus</keyword>
<comment type="subcellular location">
    <subcellularLocation>
        <location evidence="1">Nucleus</location>
    </subcellularLocation>
</comment>
<keyword evidence="7 13" id="KW-0238">DNA-binding</keyword>
<dbReference type="STRING" id="41447.ENSSDUP00000021143"/>
<evidence type="ECO:0000256" key="11">
    <source>
        <dbReference type="ARBA" id="ARBA00030026"/>
    </source>
</evidence>
<keyword evidence="4" id="KW-0879">Wnt signaling pathway</keyword>
<evidence type="ECO:0000313" key="17">
    <source>
        <dbReference type="Ensembl" id="ENSSDUP00000021143.1"/>
    </source>
</evidence>
<dbReference type="SUPFAM" id="SSF102031">
    <property type="entry name" value="AXH domain"/>
    <property type="match status" value="1"/>
</dbReference>
<dbReference type="PROSITE" id="PS50118">
    <property type="entry name" value="HMG_BOX_2"/>
    <property type="match status" value="1"/>
</dbReference>
<evidence type="ECO:0000256" key="5">
    <source>
        <dbReference type="ARBA" id="ARBA00022843"/>
    </source>
</evidence>
<feature type="DNA-binding region" description="HMG box" evidence="13">
    <location>
        <begin position="449"/>
        <end position="517"/>
    </location>
</feature>
<evidence type="ECO:0000256" key="13">
    <source>
        <dbReference type="PROSITE-ProRule" id="PRU00267"/>
    </source>
</evidence>
<accession>A0A3B4URX9</accession>
<keyword evidence="6" id="KW-0805">Transcription regulation</keyword>
<reference evidence="17" key="2">
    <citation type="submission" date="2025-09" db="UniProtKB">
        <authorList>
            <consortium name="Ensembl"/>
        </authorList>
    </citation>
    <scope>IDENTIFICATION</scope>
</reference>
<dbReference type="GO" id="GO:0000978">
    <property type="term" value="F:RNA polymerase II cis-regulatory region sequence-specific DNA binding"/>
    <property type="evidence" value="ECO:0007669"/>
    <property type="project" value="TreeGrafter"/>
</dbReference>
<dbReference type="Pfam" id="PF08517">
    <property type="entry name" value="AXH"/>
    <property type="match status" value="1"/>
</dbReference>
<dbReference type="GeneTree" id="ENSGT00390000011239"/>